<evidence type="ECO:0000256" key="2">
    <source>
        <dbReference type="PROSITE-ProRule" id="PRU00335"/>
    </source>
</evidence>
<evidence type="ECO:0000259" key="3">
    <source>
        <dbReference type="PROSITE" id="PS50977"/>
    </source>
</evidence>
<dbReference type="InterPro" id="IPR001647">
    <property type="entry name" value="HTH_TetR"/>
</dbReference>
<dbReference type="RefSeq" id="WP_386059902.1">
    <property type="nucleotide sequence ID" value="NZ_JBHLTQ010000001.1"/>
</dbReference>
<evidence type="ECO:0000313" key="4">
    <source>
        <dbReference type="EMBL" id="MFC0603675.1"/>
    </source>
</evidence>
<keyword evidence="1 2" id="KW-0238">DNA-binding</keyword>
<evidence type="ECO:0000256" key="1">
    <source>
        <dbReference type="ARBA" id="ARBA00023125"/>
    </source>
</evidence>
<sequence>MITKSELLQCAIAKFTKFGSKQVTLDELAQELRISKKTIYSFFKNKEDLVVTSIETLLNEYKEDINRIVSVNDNDSVLSVIFIYKRGFEYLKYFKPSFIYGLEKYYPKAYKLFNSFSEDLAQNTICNLLKKAQKQGDLIPELDIDLLVKIYFSRVDNLLFKSNNLFEMYSKETLLKHMVIYNLQGVVSKSYTNSFFE</sequence>
<comment type="caution">
    <text evidence="4">The sequence shown here is derived from an EMBL/GenBank/DDBJ whole genome shotgun (WGS) entry which is preliminary data.</text>
</comment>
<dbReference type="PANTHER" id="PTHR30328">
    <property type="entry name" value="TRANSCRIPTIONAL REPRESSOR"/>
    <property type="match status" value="1"/>
</dbReference>
<accession>A0ABV6Q7J3</accession>
<dbReference type="EMBL" id="JBHLTQ010000001">
    <property type="protein sequence ID" value="MFC0603675.1"/>
    <property type="molecule type" value="Genomic_DNA"/>
</dbReference>
<feature type="DNA-binding region" description="H-T-H motif" evidence="2">
    <location>
        <begin position="24"/>
        <end position="43"/>
    </location>
</feature>
<name>A0ABV6Q7J3_9FLAO</name>
<gene>
    <name evidence="4" type="ORF">ACFFGA_03850</name>
</gene>
<feature type="domain" description="HTH tetR-type" evidence="3">
    <location>
        <begin position="1"/>
        <end position="61"/>
    </location>
</feature>
<protein>
    <submittedName>
        <fullName evidence="4">TetR/AcrR family transcriptional regulator</fullName>
    </submittedName>
</protein>
<dbReference type="Proteomes" id="UP001589832">
    <property type="component" value="Unassembled WGS sequence"/>
</dbReference>
<dbReference type="InterPro" id="IPR009057">
    <property type="entry name" value="Homeodomain-like_sf"/>
</dbReference>
<dbReference type="Gene3D" id="1.10.357.10">
    <property type="entry name" value="Tetracycline Repressor, domain 2"/>
    <property type="match status" value="1"/>
</dbReference>
<dbReference type="Pfam" id="PF00440">
    <property type="entry name" value="TetR_N"/>
    <property type="match status" value="1"/>
</dbReference>
<organism evidence="4 5">
    <name type="scientific">Winogradskyella pulchriflava</name>
    <dbReference type="NCBI Taxonomy" id="1110688"/>
    <lineage>
        <taxon>Bacteria</taxon>
        <taxon>Pseudomonadati</taxon>
        <taxon>Bacteroidota</taxon>
        <taxon>Flavobacteriia</taxon>
        <taxon>Flavobacteriales</taxon>
        <taxon>Flavobacteriaceae</taxon>
        <taxon>Winogradskyella</taxon>
    </lineage>
</organism>
<dbReference type="PROSITE" id="PS50977">
    <property type="entry name" value="HTH_TETR_2"/>
    <property type="match status" value="1"/>
</dbReference>
<evidence type="ECO:0000313" key="5">
    <source>
        <dbReference type="Proteomes" id="UP001589832"/>
    </source>
</evidence>
<keyword evidence="5" id="KW-1185">Reference proteome</keyword>
<dbReference type="InterPro" id="IPR050109">
    <property type="entry name" value="HTH-type_TetR-like_transc_reg"/>
</dbReference>
<dbReference type="SUPFAM" id="SSF46689">
    <property type="entry name" value="Homeodomain-like"/>
    <property type="match status" value="1"/>
</dbReference>
<reference evidence="4 5" key="1">
    <citation type="submission" date="2024-09" db="EMBL/GenBank/DDBJ databases">
        <authorList>
            <person name="Sun Q."/>
            <person name="Mori K."/>
        </authorList>
    </citation>
    <scope>NUCLEOTIDE SEQUENCE [LARGE SCALE GENOMIC DNA]</scope>
    <source>
        <strain evidence="4 5">NCAIM B.02481</strain>
    </source>
</reference>
<proteinExistence type="predicted"/>
<dbReference type="PANTHER" id="PTHR30328:SF54">
    <property type="entry name" value="HTH-TYPE TRANSCRIPTIONAL REPRESSOR SCO4008"/>
    <property type="match status" value="1"/>
</dbReference>